<accession>A0A511HKK2</accession>
<comment type="caution">
    <text evidence="2">The sequence shown here is derived from an EMBL/GenBank/DDBJ whole genome shotgun (WGS) entry which is preliminary data.</text>
</comment>
<dbReference type="Proteomes" id="UP000198717">
    <property type="component" value="Unassembled WGS sequence"/>
</dbReference>
<proteinExistence type="predicted"/>
<evidence type="ECO:0000313" key="2">
    <source>
        <dbReference type="EMBL" id="GEL74103.1"/>
    </source>
</evidence>
<evidence type="ECO:0000313" key="4">
    <source>
        <dbReference type="Proteomes" id="UP000198717"/>
    </source>
</evidence>
<reference evidence="2 5" key="2">
    <citation type="submission" date="2019-07" db="EMBL/GenBank/DDBJ databases">
        <title>Whole genome shotgun sequence of Myxococcus virescens NBRC 100334.</title>
        <authorList>
            <person name="Hosoyama A."/>
            <person name="Uohara A."/>
            <person name="Ohji S."/>
            <person name="Ichikawa N."/>
        </authorList>
    </citation>
    <scope>NUCLEOTIDE SEQUENCE [LARGE SCALE GENOMIC DNA]</scope>
    <source>
        <strain evidence="2 5">NBRC 100334</strain>
    </source>
</reference>
<evidence type="ECO:0000313" key="5">
    <source>
        <dbReference type="Proteomes" id="UP000321224"/>
    </source>
</evidence>
<dbReference type="EMBL" id="FNAJ01000014">
    <property type="protein sequence ID" value="SDE91303.1"/>
    <property type="molecule type" value="Genomic_DNA"/>
</dbReference>
<name>A0A511HKK2_9BACT</name>
<gene>
    <name evidence="2" type="ORF">MVI01_58870</name>
    <name evidence="3" type="ORF">SAMN04488504_114172</name>
</gene>
<organism evidence="2 5">
    <name type="scientific">Myxococcus virescens</name>
    <dbReference type="NCBI Taxonomy" id="83456"/>
    <lineage>
        <taxon>Bacteria</taxon>
        <taxon>Pseudomonadati</taxon>
        <taxon>Myxococcota</taxon>
        <taxon>Myxococcia</taxon>
        <taxon>Myxococcales</taxon>
        <taxon>Cystobacterineae</taxon>
        <taxon>Myxococcaceae</taxon>
        <taxon>Myxococcus</taxon>
    </lineage>
</organism>
<dbReference type="AlphaFoldDB" id="A0A511HKK2"/>
<reference evidence="3 4" key="1">
    <citation type="submission" date="2016-10" db="EMBL/GenBank/DDBJ databases">
        <authorList>
            <person name="Varghese N."/>
            <person name="Submissions S."/>
        </authorList>
    </citation>
    <scope>NUCLEOTIDE SEQUENCE [LARGE SCALE GENOMIC DNA]</scope>
    <source>
        <strain evidence="3 4">DSM 2260</strain>
    </source>
</reference>
<dbReference type="Proteomes" id="UP000321224">
    <property type="component" value="Unassembled WGS sequence"/>
</dbReference>
<evidence type="ECO:0000256" key="1">
    <source>
        <dbReference type="SAM" id="MobiDB-lite"/>
    </source>
</evidence>
<feature type="region of interest" description="Disordered" evidence="1">
    <location>
        <begin position="21"/>
        <end position="44"/>
    </location>
</feature>
<keyword evidence="4" id="KW-1185">Reference proteome</keyword>
<evidence type="ECO:0000313" key="3">
    <source>
        <dbReference type="EMBL" id="SDE91303.1"/>
    </source>
</evidence>
<dbReference type="RefSeq" id="WP_090493578.1">
    <property type="nucleotide sequence ID" value="NZ_BJVY01000042.1"/>
</dbReference>
<dbReference type="EMBL" id="BJVY01000042">
    <property type="protein sequence ID" value="GEL74103.1"/>
    <property type="molecule type" value="Genomic_DNA"/>
</dbReference>
<protein>
    <submittedName>
        <fullName evidence="2">Uncharacterized protein</fullName>
    </submittedName>
</protein>
<sequence length="119" mass="12851">MWADETPPHVLDVKKAKLGYSHSSHGPASGALHPQAQLLDAPVERHADEGLERLAVFQENARPLDPPCASYFWEVRTLGKGAQLSLQWPRLDLQVAGLIGVAGSGETTSTSNIKDAKDE</sequence>